<dbReference type="AlphaFoldDB" id="E1X1T9"/>
<dbReference type="PATRIC" id="fig|862908.3.peg.1684"/>
<dbReference type="InterPro" id="IPR024654">
    <property type="entry name" value="Calcineurin-like_PHP_lpxH"/>
</dbReference>
<dbReference type="Proteomes" id="UP000008963">
    <property type="component" value="Chromosome"/>
</dbReference>
<evidence type="ECO:0000313" key="3">
    <source>
        <dbReference type="EMBL" id="CBW26599.1"/>
    </source>
</evidence>
<evidence type="ECO:0000313" key="4">
    <source>
        <dbReference type="Proteomes" id="UP000008963"/>
    </source>
</evidence>
<gene>
    <name evidence="3" type="ordered locus">BMS_1774</name>
</gene>
<dbReference type="eggNOG" id="COG0639">
    <property type="taxonomic scope" value="Bacteria"/>
</dbReference>
<comment type="similarity">
    <text evidence="1">Belongs to the metallophosphoesterase superfamily. YfcE family.</text>
</comment>
<dbReference type="Pfam" id="PF12850">
    <property type="entry name" value="Metallophos_2"/>
    <property type="match status" value="1"/>
</dbReference>
<dbReference type="PIRSF" id="PIRSF000883">
    <property type="entry name" value="Pesterase_MJ0912"/>
    <property type="match status" value="1"/>
</dbReference>
<dbReference type="HOGENOM" id="CLU_074761_1_1_7"/>
<dbReference type="Gene3D" id="3.60.21.10">
    <property type="match status" value="1"/>
</dbReference>
<feature type="domain" description="Calcineurin-like phosphoesterase" evidence="2">
    <location>
        <begin position="36"/>
        <end position="202"/>
    </location>
</feature>
<name>E1X1T9_HALMS</name>
<keyword evidence="4" id="KW-1185">Reference proteome</keyword>
<evidence type="ECO:0000259" key="2">
    <source>
        <dbReference type="Pfam" id="PF12850"/>
    </source>
</evidence>
<dbReference type="InterPro" id="IPR029052">
    <property type="entry name" value="Metallo-depent_PP-like"/>
</dbReference>
<accession>E1X1T9</accession>
<dbReference type="STRING" id="862908.BMS_1774"/>
<dbReference type="KEGG" id="bmx:BMS_1774"/>
<organism evidence="3 4">
    <name type="scientific">Halobacteriovorax marinus (strain ATCC BAA-682 / DSM 15412 / SJ)</name>
    <name type="common">Bacteriovorax marinus</name>
    <dbReference type="NCBI Taxonomy" id="862908"/>
    <lineage>
        <taxon>Bacteria</taxon>
        <taxon>Pseudomonadati</taxon>
        <taxon>Bdellovibrionota</taxon>
        <taxon>Bacteriovoracia</taxon>
        <taxon>Bacteriovoracales</taxon>
        <taxon>Halobacteriovoraceae</taxon>
        <taxon>Halobacteriovorax</taxon>
    </lineage>
</organism>
<dbReference type="OrthoDB" id="9813918at2"/>
<proteinExistence type="inferred from homology"/>
<protein>
    <recommendedName>
        <fullName evidence="2">Calcineurin-like phosphoesterase domain-containing protein</fullName>
    </recommendedName>
</protein>
<evidence type="ECO:0000256" key="1">
    <source>
        <dbReference type="ARBA" id="ARBA00008950"/>
    </source>
</evidence>
<reference evidence="4" key="1">
    <citation type="journal article" date="2013" name="ISME J.">
        <title>A small predatory core genome in the divergent marine Bacteriovorax marinus SJ and the terrestrial Bdellovibrio bacteriovorus.</title>
        <authorList>
            <person name="Crossman L.C."/>
            <person name="Chen H."/>
            <person name="Cerdeno-Tarraga A.M."/>
            <person name="Brooks K."/>
            <person name="Quail M.A."/>
            <person name="Pineiro S.A."/>
            <person name="Hobley L."/>
            <person name="Sockett R.E."/>
            <person name="Bentley S.D."/>
            <person name="Parkhill J."/>
            <person name="Williams H.N."/>
            <person name="Stine O.C."/>
        </authorList>
    </citation>
    <scope>NUCLEOTIDE SEQUENCE [LARGE SCALE GENOMIC DNA]</scope>
    <source>
        <strain evidence="4">ATCC BAA-682 / DSM 15412 / SJ</strain>
    </source>
</reference>
<dbReference type="RefSeq" id="WP_014244380.1">
    <property type="nucleotide sequence ID" value="NC_016620.1"/>
</dbReference>
<dbReference type="EMBL" id="FQ312005">
    <property type="protein sequence ID" value="CBW26599.1"/>
    <property type="molecule type" value="Genomic_DNA"/>
</dbReference>
<sequence>MKLERRDSKKLIFFGGAYSNLEATIELKNILDSKRISPKDIFCTGDILAYCADPNETIEVFKEWGINSIYGNVEEQLVGDQENCGCNFKEGTECDILSRNWYEYIRSNVTEESMNYLRTLPASFSIKFGDHSLRIIHGGVNDISKFFFKETSIEIFEKEVAPLADEQIVIAGHSGIPFLKELKNHYWINAGVIGMPANDGTTRAWYLELTLEDGLWASLHSFSYNSKSTSEKMNKKNLPSEYASTLKSGIWPNQDIIPIAQRDNQGIALKEEKRKIK</sequence>
<dbReference type="SUPFAM" id="SSF56300">
    <property type="entry name" value="Metallo-dependent phosphatases"/>
    <property type="match status" value="1"/>
</dbReference>
<dbReference type="InterPro" id="IPR011152">
    <property type="entry name" value="Pesterase_MJ0912"/>
</dbReference>